<evidence type="ECO:0000313" key="1">
    <source>
        <dbReference type="Araport" id="AT5G46297"/>
    </source>
</evidence>
<gene>
    <name evidence="1 2" type="ordered locus">At5g46297</name>
</gene>
<dbReference type="RefSeq" id="NP_001330911.1">
    <property type="nucleotide sequence ID" value="NM_001344671.1"/>
</dbReference>
<reference evidence="3" key="2">
    <citation type="journal article" date="2017" name="Plant J.">
        <title>Araport11: a complete reannotation of the Arabidopsis thaliana reference genome.</title>
        <authorList>
            <person name="Cheng C.Y."/>
            <person name="Krishnakumar V."/>
            <person name="Chan A.P."/>
            <person name="Thibaud-Nissen F."/>
            <person name="Schobel S."/>
            <person name="Town C.D."/>
        </authorList>
    </citation>
    <scope>GENOME REANNOTATION</scope>
    <source>
        <strain evidence="3">cv. Columbia</strain>
    </source>
</reference>
<organism evidence="2 3">
    <name type="scientific">Arabidopsis thaliana</name>
    <name type="common">Mouse-ear cress</name>
    <dbReference type="NCBI Taxonomy" id="3702"/>
    <lineage>
        <taxon>Eukaryota</taxon>
        <taxon>Viridiplantae</taxon>
        <taxon>Streptophyta</taxon>
        <taxon>Embryophyta</taxon>
        <taxon>Tracheophyta</taxon>
        <taxon>Spermatophyta</taxon>
        <taxon>Magnoliopsida</taxon>
        <taxon>eudicotyledons</taxon>
        <taxon>Gunneridae</taxon>
        <taxon>Pentapetalae</taxon>
        <taxon>rosids</taxon>
        <taxon>malvids</taxon>
        <taxon>Brassicales</taxon>
        <taxon>Brassicaceae</taxon>
        <taxon>Camelineae</taxon>
        <taxon>Arabidopsis</taxon>
    </lineage>
</organism>
<dbReference type="GeneID" id="28721255"/>
<sequence length="94" mass="11119">MASTKADQFLELVAELDRVNTSTNVDKDQVKDLEKRLIPYVEKNEDVITKYRKVFLRLKMEKIQDMIKRIDIDNMLNPASSSQKISRSMDRKNW</sequence>
<accession>A0A1P8BCA0</accession>
<dbReference type="TAIR" id="AT5G46297"/>
<proteinExistence type="predicted"/>
<evidence type="ECO:0000313" key="3">
    <source>
        <dbReference type="Proteomes" id="UP000006548"/>
    </source>
</evidence>
<protein>
    <submittedName>
        <fullName evidence="2">Uncharacterized protein</fullName>
    </submittedName>
</protein>
<name>A0A1P8BCA0_ARATH</name>
<dbReference type="InParanoid" id="A0A1P8BCA0"/>
<dbReference type="AlphaFoldDB" id="A0A1P8BCA0"/>
<dbReference type="Araport" id="AT5G46297"/>
<evidence type="ECO:0000313" key="2">
    <source>
        <dbReference type="EMBL" id="ANM69212.1"/>
    </source>
</evidence>
<keyword evidence="3" id="KW-1185">Reference proteome</keyword>
<dbReference type="Proteomes" id="UP000006548">
    <property type="component" value="Chromosome 5"/>
</dbReference>
<dbReference type="SMR" id="A0A1P8BCA0"/>
<dbReference type="EMBL" id="CP002688">
    <property type="protein sequence ID" value="ANM69212.1"/>
    <property type="molecule type" value="Genomic_DNA"/>
</dbReference>
<dbReference type="KEGG" id="ath:AT5G46297"/>
<dbReference type="ExpressionAtlas" id="A0A1P8BCA0">
    <property type="expression patterns" value="baseline and differential"/>
</dbReference>
<reference evidence="2 3" key="1">
    <citation type="journal article" date="2000" name="Nature">
        <title>Sequence and analysis of chromosome 5 of the plant Arabidopsis thaliana.</title>
        <authorList>
            <consortium name="Kazusa DNA Research Institute"/>
            <consortium name="Cold Spring Harbor and Washington University in St Louis Sequencing Consortium"/>
            <consortium name="European Union Arabidopsis Genome Sequencing Consortium"/>
            <person name="Tabata S."/>
            <person name="Kaneko T."/>
            <person name="Nakamura Y."/>
            <person name="Kotani H."/>
            <person name="Kato T."/>
            <person name="Asamizu E."/>
            <person name="Miyajima N."/>
            <person name="Sasamoto S."/>
            <person name="Kimura T."/>
            <person name="Hosouchi T."/>
            <person name="Kawashima K."/>
            <person name="Kohara M."/>
            <person name="Matsumoto M."/>
            <person name="Matsuno A."/>
            <person name="Muraki A."/>
            <person name="Nakayama S."/>
            <person name="Nakazaki N."/>
            <person name="Naruo K."/>
            <person name="Okumura S."/>
            <person name="Shinpo S."/>
            <person name="Takeuchi C."/>
            <person name="Wada T."/>
            <person name="Watanabe A."/>
            <person name="Yamada M."/>
            <person name="Yasuda M."/>
            <person name="Sato S."/>
            <person name="de la Bastide M."/>
            <person name="Huang E."/>
            <person name="Spiegel L."/>
            <person name="Gnoj L."/>
            <person name="O'Shaughnessy A."/>
            <person name="Preston R."/>
            <person name="Habermann K."/>
            <person name="Murray J."/>
            <person name="Johnson D."/>
            <person name="Rohlfing T."/>
            <person name="Nelson J."/>
            <person name="Stoneking T."/>
            <person name="Pepin K."/>
            <person name="Spieth J."/>
            <person name="Sekhon M."/>
            <person name="Armstrong J."/>
            <person name="Becker M."/>
            <person name="Belter E."/>
            <person name="Cordum H."/>
            <person name="Cordes M."/>
            <person name="Courtney L."/>
            <person name="Courtney W."/>
            <person name="Dante M."/>
            <person name="Du H."/>
            <person name="Edwards J."/>
            <person name="Fryman J."/>
            <person name="Haakensen B."/>
            <person name="Lamar E."/>
            <person name="Latreille P."/>
            <person name="Leonard S."/>
            <person name="Meyer R."/>
            <person name="Mulvaney E."/>
            <person name="Ozersky P."/>
            <person name="Riley A."/>
            <person name="Strowmatt C."/>
            <person name="Wagner-McPherson C."/>
            <person name="Wollam A."/>
            <person name="Yoakum M."/>
            <person name="Bell M."/>
            <person name="Dedhia N."/>
            <person name="Parnell L."/>
            <person name="Shah R."/>
            <person name="Rodriguez M."/>
            <person name="See L.H."/>
            <person name="Vil D."/>
            <person name="Baker J."/>
            <person name="Kirchoff K."/>
            <person name="Toth K."/>
            <person name="King L."/>
            <person name="Bahret A."/>
            <person name="Miller B."/>
            <person name="Marra M."/>
            <person name="Martienssen R."/>
            <person name="McCombie W.R."/>
            <person name="Wilson R.K."/>
            <person name="Murphy G."/>
            <person name="Bancroft I."/>
            <person name="Volckaert G."/>
            <person name="Wambutt R."/>
            <person name="Dusterhoft A."/>
            <person name="Stiekema W."/>
            <person name="Pohl T."/>
            <person name="Entian K.D."/>
            <person name="Terryn N."/>
            <person name="Hartley N."/>
            <person name="Bent E."/>
            <person name="Johnson S."/>
            <person name="Langham S.A."/>
            <person name="McCullagh B."/>
            <person name="Robben J."/>
            <person name="Grymonprez B."/>
            <person name="Zimmermann W."/>
            <person name="Ramsperger U."/>
            <person name="Wedler H."/>
            <person name="Balke K."/>
            <person name="Wedler E."/>
            <person name="Peters S."/>
            <person name="van Staveren M."/>
            <person name="Dirkse W."/>
            <person name="Mooijman P."/>
            <person name="Lankhorst R.K."/>
            <person name="Weitzenegger T."/>
            <person name="Bothe G."/>
            <person name="Rose M."/>
            <person name="Hauf J."/>
            <person name="Berneiser S."/>
            <person name="Hempel S."/>
            <person name="Feldpausch M."/>
            <person name="Lamberth S."/>
            <person name="Villarroel R."/>
            <person name="Gielen J."/>
            <person name="Ardiles W."/>
            <person name="Bents O."/>
            <person name="Lemcke K."/>
            <person name="Kolesov G."/>
            <person name="Mayer K."/>
            <person name="Rudd S."/>
            <person name="Schoof H."/>
            <person name="Schueller C."/>
            <person name="Zaccaria P."/>
            <person name="Mewes H.W."/>
            <person name="Bevan M."/>
            <person name="Fransz P."/>
        </authorList>
    </citation>
    <scope>NUCLEOTIDE SEQUENCE [LARGE SCALE GENOMIC DNA]</scope>
    <source>
        <strain evidence="3">cv. Columbia</strain>
    </source>
</reference>